<dbReference type="Proteomes" id="UP000021053">
    <property type="component" value="Unassembled WGS sequence"/>
</dbReference>
<evidence type="ECO:0000313" key="3">
    <source>
        <dbReference type="Proteomes" id="UP000021053"/>
    </source>
</evidence>
<organism evidence="2 3">
    <name type="scientific">Cryptosporangium arvum DSM 44712</name>
    <dbReference type="NCBI Taxonomy" id="927661"/>
    <lineage>
        <taxon>Bacteria</taxon>
        <taxon>Bacillati</taxon>
        <taxon>Actinomycetota</taxon>
        <taxon>Actinomycetes</taxon>
        <taxon>Cryptosporangiales</taxon>
        <taxon>Cryptosporangiaceae</taxon>
        <taxon>Cryptosporangium</taxon>
    </lineage>
</organism>
<feature type="domain" description="CHAT" evidence="1">
    <location>
        <begin position="1015"/>
        <end position="1299"/>
    </location>
</feature>
<dbReference type="HOGENOM" id="CLU_001305_0_4_11"/>
<gene>
    <name evidence="2" type="ORF">CryarDRAFT_2209</name>
</gene>
<evidence type="ECO:0000259" key="1">
    <source>
        <dbReference type="Pfam" id="PF12770"/>
    </source>
</evidence>
<keyword evidence="3" id="KW-1185">Reference proteome</keyword>
<dbReference type="Pfam" id="PF12770">
    <property type="entry name" value="CHAT"/>
    <property type="match status" value="1"/>
</dbReference>
<accession>A0A010ZV74</accession>
<comment type="caution">
    <text evidence="2">The sequence shown here is derived from an EMBL/GenBank/DDBJ whole genome shotgun (WGS) entry which is preliminary data.</text>
</comment>
<dbReference type="Gene3D" id="1.25.40.10">
    <property type="entry name" value="Tetratricopeptide repeat domain"/>
    <property type="match status" value="3"/>
</dbReference>
<evidence type="ECO:0000313" key="2">
    <source>
        <dbReference type="EMBL" id="EXG81112.1"/>
    </source>
</evidence>
<dbReference type="InterPro" id="IPR024983">
    <property type="entry name" value="CHAT_dom"/>
</dbReference>
<dbReference type="SUPFAM" id="SSF48452">
    <property type="entry name" value="TPR-like"/>
    <property type="match status" value="2"/>
</dbReference>
<dbReference type="RefSeq" id="WP_035850289.1">
    <property type="nucleotide sequence ID" value="NZ_KK073874.1"/>
</dbReference>
<protein>
    <recommendedName>
        <fullName evidence="1">CHAT domain-containing protein</fullName>
    </recommendedName>
</protein>
<proteinExistence type="predicted"/>
<reference evidence="2 3" key="1">
    <citation type="submission" date="2013-07" db="EMBL/GenBank/DDBJ databases">
        <authorList>
            <consortium name="DOE Joint Genome Institute"/>
            <person name="Eisen J."/>
            <person name="Huntemann M."/>
            <person name="Han J."/>
            <person name="Chen A."/>
            <person name="Kyrpides N."/>
            <person name="Mavromatis K."/>
            <person name="Markowitz V."/>
            <person name="Palaniappan K."/>
            <person name="Ivanova N."/>
            <person name="Schaumberg A."/>
            <person name="Pati A."/>
            <person name="Liolios K."/>
            <person name="Nordberg H.P."/>
            <person name="Cantor M.N."/>
            <person name="Hua S.X."/>
            <person name="Woyke T."/>
        </authorList>
    </citation>
    <scope>NUCLEOTIDE SEQUENCE [LARGE SCALE GENOMIC DNA]</scope>
    <source>
        <strain evidence="2 3">DSM 44712</strain>
    </source>
</reference>
<sequence length="1300" mass="139454">MADDIDFRAVCDELAVRTNGYRNDGEAQPLLAPEAAAAAEMILARRAEAGDFELVVVAVVAWFHWQRSLALPDGEGDPDWGIARDLFAELAPLLPDFVPDEFRGVGRVINSRPQLALLDRALRRLPNAIDAGGSSLDEVIDLLARGTPELTSDSPGYPAVMSNYGVALRTRFEQSGSTADLDEAIRVSRDAANRASDDHPDRAALHANLALALLGRFTIAEDRADLDEAIGAQDQAVDGSSGDRHRLVLAQLLSTRFRLLGLRDDIDRAVRVARDAVSGAPSSSSWAVLGQTLADRFDISNDLVDLDEGLRLLREAARAMGSDDPDLAGVLTSRVDALRTRFERCGRSEDLDEAVRIAGEAVDASASDDARRGASLSCLARVLLRRFEVRGLSDDLDTAVECGRAAVTITPFASVNRAPRLSTLAASLLSRYDQSGAGDDLAAALEAAREALDACPPDSPHRADYLSELAIAWQASHEQTGLASDLDEAVRLGRLSVLEDVGGGAEGARRRSNLATILLSRFMSSGSLDDLDRTIELAELASRACVPGNPARGTYLNNWASGLLLRAIGTGARADLDEAVRVAREAVAATADGHVEHAKHWATLGAALQHQFRRTDNFGDLEDALAACRQAADSVGSRRPDRIRYWSNLAAALRARFDHTEDRRDIDEAIALGRRCLDTFVPGGLGTIALGANLASALLTRYREFGDERDVDHAVQAARQAADVGPPDHPDRGIALLNLGNALHTRREAGDREAAYEAWRAAAALRATATQYRFSAAIAWGLAAAEDGSWTLAADGYGEAVGLLPLLAWQGARRTDAEESLTRAAGMVSDAASCAVAAGDPDRALEIIEAGRGVLWSHQLDSRTDLGEVRAVAPELAAELADVRAALDELGDDLVTLLPAVAGDAGRRAALSRRWDELVARVRELPGLAGFLRAPSAEQLRQRTVGGTAAIPIVSRWRCDALLVTPDAVKALPLPGLTKETVTEHIDDYLLAIQRFESGPRSPRDRTMFEAAISRSLEWLWDAIAEPILSAAGLGRHVDGSDWPRVWWCPTGPLSLLPIHAAGRHRDGVAGYAVLDCAISSYTPTLRILDPDLRENVLADSDGTARRLLVVGMPSTPGASELPTFAVERDLLTRLMPGRTTVLEGPAATRSAVNSLLDGHRWAHFTCHGTQDLAQPGRGGLVLHDGRLTVTEMRRSAAQAGEVVVLAACKTATGGLRLSDEAITLAAAFRYHGWRHVVGTLWSVWDVSTAMVTTDMWTRLQTVNEGSEDTAGALHHAVRALREKQAGNPSLWALIAHYGH</sequence>
<dbReference type="PATRIC" id="fig|927661.3.peg.2175"/>
<dbReference type="EMBL" id="JFBT01000001">
    <property type="protein sequence ID" value="EXG81112.1"/>
    <property type="molecule type" value="Genomic_DNA"/>
</dbReference>
<dbReference type="InterPro" id="IPR011990">
    <property type="entry name" value="TPR-like_helical_dom_sf"/>
</dbReference>
<name>A0A010ZV74_9ACTN</name>
<dbReference type="OrthoDB" id="3206999at2"/>